<evidence type="ECO:0000259" key="4">
    <source>
        <dbReference type="Pfam" id="PF01370"/>
    </source>
</evidence>
<dbReference type="SUPFAM" id="SSF51735">
    <property type="entry name" value="NAD(P)-binding Rossmann-fold domains"/>
    <property type="match status" value="1"/>
</dbReference>
<dbReference type="GO" id="GO:0005975">
    <property type="term" value="P:carbohydrate metabolic process"/>
    <property type="evidence" value="ECO:0007669"/>
    <property type="project" value="InterPro"/>
</dbReference>
<organism evidence="5">
    <name type="scientific">marine metagenome</name>
    <dbReference type="NCBI Taxonomy" id="408172"/>
    <lineage>
        <taxon>unclassified sequences</taxon>
        <taxon>metagenomes</taxon>
        <taxon>ecological metagenomes</taxon>
    </lineage>
</organism>
<dbReference type="InterPro" id="IPR011912">
    <property type="entry name" value="Heptose_epim"/>
</dbReference>
<protein>
    <recommendedName>
        <fullName evidence="4">NAD-dependent epimerase/dehydratase domain-containing protein</fullName>
    </recommendedName>
</protein>
<dbReference type="GO" id="GO:0008712">
    <property type="term" value="F:ADP-glyceromanno-heptose 6-epimerase activity"/>
    <property type="evidence" value="ECO:0007669"/>
    <property type="project" value="InterPro"/>
</dbReference>
<keyword evidence="2" id="KW-0413">Isomerase</keyword>
<evidence type="ECO:0000313" key="5">
    <source>
        <dbReference type="EMBL" id="SVA81351.1"/>
    </source>
</evidence>
<gene>
    <name evidence="5" type="ORF">METZ01_LOCUS134205</name>
</gene>
<dbReference type="Gene3D" id="3.40.50.720">
    <property type="entry name" value="NAD(P)-binding Rossmann-like Domain"/>
    <property type="match status" value="1"/>
</dbReference>
<dbReference type="InterPro" id="IPR001509">
    <property type="entry name" value="Epimerase_deHydtase"/>
</dbReference>
<dbReference type="CDD" id="cd05248">
    <property type="entry name" value="ADP_GME_SDR_e"/>
    <property type="match status" value="1"/>
</dbReference>
<dbReference type="InterPro" id="IPR036291">
    <property type="entry name" value="NAD(P)-bd_dom_sf"/>
</dbReference>
<proteinExistence type="inferred from homology"/>
<sequence length="319" mass="36706">MIIVTGSHGFIGSNLIRQLNKQGIKEILAVDYEPSEEKFSNLKHCEISDFMDAKDFYSKLREGYLNKKKVSTIFHQGACSDTMEWDAHYILKNNYLYSKVLLNFAEKKGIPFIYASSASVYGTGNSFSEERKNEKPINLYAYSKYLFDIHAEKKILKNKNQIVGLRYFNVYGPNESHKKIMASVAHHLHHQLKTGDTVKLFGRYDGFKEGEQKRDFVYIDDVIKVNLWFKEQNQISGIFNVGTGTGETFRKVAESVIEWNGRGSIEFIPFPKDLKGSYQSFTQANIDKLRETGYKGEFIGVKEGIKSYLDSLERWPSNE</sequence>
<dbReference type="AlphaFoldDB" id="A0A381YXK7"/>
<dbReference type="Gene3D" id="3.90.25.10">
    <property type="entry name" value="UDP-galactose 4-epimerase, domain 1"/>
    <property type="match status" value="1"/>
</dbReference>
<dbReference type="EMBL" id="UINC01019236">
    <property type="protein sequence ID" value="SVA81351.1"/>
    <property type="molecule type" value="Genomic_DNA"/>
</dbReference>
<dbReference type="PANTHER" id="PTHR43103">
    <property type="entry name" value="NUCLEOSIDE-DIPHOSPHATE-SUGAR EPIMERASE"/>
    <property type="match status" value="1"/>
</dbReference>
<feature type="domain" description="NAD-dependent epimerase/dehydratase" evidence="4">
    <location>
        <begin position="2"/>
        <end position="242"/>
    </location>
</feature>
<accession>A0A381YXK7</accession>
<name>A0A381YXK7_9ZZZZ</name>
<dbReference type="NCBIfam" id="TIGR02197">
    <property type="entry name" value="heptose_epim"/>
    <property type="match status" value="1"/>
</dbReference>
<keyword evidence="1" id="KW-0521">NADP</keyword>
<reference evidence="5" key="1">
    <citation type="submission" date="2018-05" db="EMBL/GenBank/DDBJ databases">
        <authorList>
            <person name="Lanie J.A."/>
            <person name="Ng W.-L."/>
            <person name="Kazmierczak K.M."/>
            <person name="Andrzejewski T.M."/>
            <person name="Davidsen T.M."/>
            <person name="Wayne K.J."/>
            <person name="Tettelin H."/>
            <person name="Glass J.I."/>
            <person name="Rusch D."/>
            <person name="Podicherti R."/>
            <person name="Tsui H.-C.T."/>
            <person name="Winkler M.E."/>
        </authorList>
    </citation>
    <scope>NUCLEOTIDE SEQUENCE</scope>
</reference>
<dbReference type="GO" id="GO:0050661">
    <property type="term" value="F:NADP binding"/>
    <property type="evidence" value="ECO:0007669"/>
    <property type="project" value="InterPro"/>
</dbReference>
<keyword evidence="3" id="KW-0119">Carbohydrate metabolism</keyword>
<dbReference type="HAMAP" id="MF_01601">
    <property type="entry name" value="Heptose_epimerase"/>
    <property type="match status" value="1"/>
</dbReference>
<dbReference type="Pfam" id="PF01370">
    <property type="entry name" value="Epimerase"/>
    <property type="match status" value="1"/>
</dbReference>
<evidence type="ECO:0000256" key="2">
    <source>
        <dbReference type="ARBA" id="ARBA00023235"/>
    </source>
</evidence>
<evidence type="ECO:0000256" key="1">
    <source>
        <dbReference type="ARBA" id="ARBA00022857"/>
    </source>
</evidence>
<evidence type="ECO:0000256" key="3">
    <source>
        <dbReference type="ARBA" id="ARBA00023277"/>
    </source>
</evidence>
<dbReference type="PANTHER" id="PTHR43103:SF3">
    <property type="entry name" value="ADP-L-GLYCERO-D-MANNO-HEPTOSE-6-EPIMERASE"/>
    <property type="match status" value="1"/>
</dbReference>